<organism evidence="4 5">
    <name type="scientific">Methanosarcina vacuolata Z-761</name>
    <dbReference type="NCBI Taxonomy" id="1434123"/>
    <lineage>
        <taxon>Archaea</taxon>
        <taxon>Methanobacteriati</taxon>
        <taxon>Methanobacteriota</taxon>
        <taxon>Stenosarchaea group</taxon>
        <taxon>Methanomicrobia</taxon>
        <taxon>Methanosarcinales</taxon>
        <taxon>Methanosarcinaceae</taxon>
        <taxon>Methanosarcina</taxon>
    </lineage>
</organism>
<dbReference type="HOGENOM" id="CLU_013985_19_6_2"/>
<dbReference type="KEGG" id="mvc:MSVAZ_0930"/>
<evidence type="ECO:0000256" key="2">
    <source>
        <dbReference type="ARBA" id="ARBA00023315"/>
    </source>
</evidence>
<dbReference type="PANTHER" id="PTHR43420">
    <property type="entry name" value="ACETYLTRANSFERASE"/>
    <property type="match status" value="1"/>
</dbReference>
<keyword evidence="1 4" id="KW-0808">Transferase</keyword>
<dbReference type="Pfam" id="PF13508">
    <property type="entry name" value="Acetyltransf_7"/>
    <property type="match status" value="1"/>
</dbReference>
<dbReference type="Proteomes" id="UP000033096">
    <property type="component" value="Chromosome"/>
</dbReference>
<dbReference type="STRING" id="1434123.MSVAZ_0930"/>
<dbReference type="CDD" id="cd04301">
    <property type="entry name" value="NAT_SF"/>
    <property type="match status" value="1"/>
</dbReference>
<dbReference type="PATRIC" id="fig|1434123.4.peg.1085"/>
<reference evidence="4 5" key="1">
    <citation type="submission" date="2014-07" db="EMBL/GenBank/DDBJ databases">
        <title>Methanogenic archaea and the global carbon cycle.</title>
        <authorList>
            <person name="Henriksen J.R."/>
            <person name="Luke J."/>
            <person name="Reinhart S."/>
            <person name="Benedict M.N."/>
            <person name="Youngblut N.D."/>
            <person name="Metcalf M.E."/>
            <person name="Whitaker R.J."/>
            <person name="Metcalf W.W."/>
        </authorList>
    </citation>
    <scope>NUCLEOTIDE SEQUENCE [LARGE SCALE GENOMIC DNA]</scope>
    <source>
        <strain evidence="4 5">Z-761</strain>
    </source>
</reference>
<dbReference type="RefSeq" id="WP_048118771.1">
    <property type="nucleotide sequence ID" value="NZ_CP009520.1"/>
</dbReference>
<evidence type="ECO:0000259" key="3">
    <source>
        <dbReference type="PROSITE" id="PS51186"/>
    </source>
</evidence>
<evidence type="ECO:0000256" key="1">
    <source>
        <dbReference type="ARBA" id="ARBA00022679"/>
    </source>
</evidence>
<keyword evidence="5" id="KW-1185">Reference proteome</keyword>
<dbReference type="GeneID" id="24809328"/>
<dbReference type="EMBL" id="CP009520">
    <property type="protein sequence ID" value="AKB43199.1"/>
    <property type="molecule type" value="Genomic_DNA"/>
</dbReference>
<evidence type="ECO:0000313" key="5">
    <source>
        <dbReference type="Proteomes" id="UP000033096"/>
    </source>
</evidence>
<protein>
    <submittedName>
        <fullName evidence="4">Acetyltransferase</fullName>
        <ecNumber evidence="4">2.3.1.-</ecNumber>
    </submittedName>
</protein>
<dbReference type="PROSITE" id="PS51186">
    <property type="entry name" value="GNAT"/>
    <property type="match status" value="1"/>
</dbReference>
<dbReference type="InterPro" id="IPR000182">
    <property type="entry name" value="GNAT_dom"/>
</dbReference>
<feature type="domain" description="N-acetyltransferase" evidence="3">
    <location>
        <begin position="5"/>
        <end position="169"/>
    </location>
</feature>
<dbReference type="AlphaFoldDB" id="A0A0E3Q3V7"/>
<sequence>MQLEYSVRGAELSDLHKIMVLYKTVAARSGGIARHADEVTEAYVRNFIERCHETGIILTIEDPSNPEALIAEVHTCSPGIRVFSHLFSDLTIAVHPDYQDKGIGSLLFQTLLQEIELKHPEILRIELITKESNQKAIKLYKKFGFRTEGRLEKRISGKTGELEADIPMAWIRQEREPSF</sequence>
<name>A0A0E3Q3V7_9EURY</name>
<dbReference type="InterPro" id="IPR050680">
    <property type="entry name" value="YpeA/RimI_acetyltransf"/>
</dbReference>
<dbReference type="GO" id="GO:0016747">
    <property type="term" value="F:acyltransferase activity, transferring groups other than amino-acyl groups"/>
    <property type="evidence" value="ECO:0007669"/>
    <property type="project" value="InterPro"/>
</dbReference>
<dbReference type="EC" id="2.3.1.-" evidence="4"/>
<keyword evidence="2 4" id="KW-0012">Acyltransferase</keyword>
<dbReference type="Gene3D" id="3.40.630.30">
    <property type="match status" value="1"/>
</dbReference>
<gene>
    <name evidence="4" type="ORF">MSVAZ_0930</name>
</gene>
<dbReference type="InterPro" id="IPR016181">
    <property type="entry name" value="Acyl_CoA_acyltransferase"/>
</dbReference>
<proteinExistence type="predicted"/>
<dbReference type="SUPFAM" id="SSF55729">
    <property type="entry name" value="Acyl-CoA N-acyltransferases (Nat)"/>
    <property type="match status" value="1"/>
</dbReference>
<accession>A0A0E3Q3V7</accession>
<evidence type="ECO:0000313" key="4">
    <source>
        <dbReference type="EMBL" id="AKB43199.1"/>
    </source>
</evidence>
<dbReference type="PANTHER" id="PTHR43420:SF12">
    <property type="entry name" value="N-ACETYLTRANSFERASE DOMAIN-CONTAINING PROTEIN"/>
    <property type="match status" value="1"/>
</dbReference>